<proteinExistence type="predicted"/>
<accession>F4QMF3</accession>
<dbReference type="Proteomes" id="UP000006512">
    <property type="component" value="Unassembled WGS sequence"/>
</dbReference>
<sequence>MVLNKEGETEPLEGYLFVWYYKRHALSNRLLTPDEIVLGLWYELAKLFFNTVHPGRIRQYFHTLRGSKSFIGHVPDDQDFYGLPFEDLSVILLSVLGPKGIRPPNSRDEAVHVIIKRHVIGMLSHKHVAHNHLRLLLQDLIRYYDFWGEGAGISGRWHDVSTLYAIGETELNYIAHLEPMVFTSSTYRRLNRKIVHAAEAWASKWVSENSYAYPSFPKRPSN</sequence>
<keyword evidence="2" id="KW-1185">Reference proteome</keyword>
<dbReference type="AlphaFoldDB" id="F4QMF3"/>
<dbReference type="HOGENOM" id="CLU_1243227_0_0_5"/>
<dbReference type="EMBL" id="GL883078">
    <property type="protein sequence ID" value="EGF91394.1"/>
    <property type="molecule type" value="Genomic_DNA"/>
</dbReference>
<organism evidence="1 2">
    <name type="scientific">Asticcacaulis biprosthecium C19</name>
    <dbReference type="NCBI Taxonomy" id="715226"/>
    <lineage>
        <taxon>Bacteria</taxon>
        <taxon>Pseudomonadati</taxon>
        <taxon>Pseudomonadota</taxon>
        <taxon>Alphaproteobacteria</taxon>
        <taxon>Caulobacterales</taxon>
        <taxon>Caulobacteraceae</taxon>
        <taxon>Asticcacaulis</taxon>
    </lineage>
</organism>
<gene>
    <name evidence="1" type="ORF">ABI_28100</name>
</gene>
<protein>
    <submittedName>
        <fullName evidence="1">Uncharacterized protein</fullName>
    </submittedName>
</protein>
<evidence type="ECO:0000313" key="2">
    <source>
        <dbReference type="Proteomes" id="UP000006512"/>
    </source>
</evidence>
<name>F4QMF3_9CAUL</name>
<reference evidence="2" key="1">
    <citation type="submission" date="2011-03" db="EMBL/GenBank/DDBJ databases">
        <title>Draft genome sequence of Brevundimonas diminuta.</title>
        <authorList>
            <person name="Brown P.J.B."/>
            <person name="Buechlein A."/>
            <person name="Hemmerich C."/>
            <person name="Brun Y.V."/>
        </authorList>
    </citation>
    <scope>NUCLEOTIDE SEQUENCE [LARGE SCALE GENOMIC DNA]</scope>
    <source>
        <strain evidence="2">C19</strain>
    </source>
</reference>
<dbReference type="RefSeq" id="WP_006273594.1">
    <property type="nucleotide sequence ID" value="NZ_GL883078.1"/>
</dbReference>
<evidence type="ECO:0000313" key="1">
    <source>
        <dbReference type="EMBL" id="EGF91394.1"/>
    </source>
</evidence>